<evidence type="ECO:0000256" key="7">
    <source>
        <dbReference type="ARBA" id="ARBA00022777"/>
    </source>
</evidence>
<dbReference type="Gene3D" id="3.30.565.10">
    <property type="entry name" value="Histidine kinase-like ATPase, C-terminal domain"/>
    <property type="match status" value="1"/>
</dbReference>
<comment type="caution">
    <text evidence="14">The sequence shown here is derived from an EMBL/GenBank/DDBJ whole genome shotgun (WGS) entry which is preliminary data.</text>
</comment>
<accession>A0A8J3KB00</accession>
<keyword evidence="9" id="KW-0902">Two-component regulatory system</keyword>
<keyword evidence="8 11" id="KW-1133">Transmembrane helix</keyword>
<evidence type="ECO:0000313" key="14">
    <source>
        <dbReference type="EMBL" id="GIF93363.1"/>
    </source>
</evidence>
<dbReference type="InterPro" id="IPR003660">
    <property type="entry name" value="HAMP_dom"/>
</dbReference>
<dbReference type="CDD" id="cd06225">
    <property type="entry name" value="HAMP"/>
    <property type="match status" value="1"/>
</dbReference>
<evidence type="ECO:0000256" key="2">
    <source>
        <dbReference type="ARBA" id="ARBA00004236"/>
    </source>
</evidence>
<evidence type="ECO:0000256" key="3">
    <source>
        <dbReference type="ARBA" id="ARBA00012438"/>
    </source>
</evidence>
<evidence type="ECO:0000256" key="8">
    <source>
        <dbReference type="ARBA" id="ARBA00022989"/>
    </source>
</evidence>
<dbReference type="SMART" id="SM00388">
    <property type="entry name" value="HisKA"/>
    <property type="match status" value="1"/>
</dbReference>
<dbReference type="InterPro" id="IPR005467">
    <property type="entry name" value="His_kinase_dom"/>
</dbReference>
<dbReference type="AlphaFoldDB" id="A0A8J3KB00"/>
<evidence type="ECO:0000256" key="1">
    <source>
        <dbReference type="ARBA" id="ARBA00000085"/>
    </source>
</evidence>
<keyword evidence="4" id="KW-0597">Phosphoprotein</keyword>
<dbReference type="SMART" id="SM00387">
    <property type="entry name" value="HATPase_c"/>
    <property type="match status" value="1"/>
</dbReference>
<dbReference type="CDD" id="cd00082">
    <property type="entry name" value="HisKA"/>
    <property type="match status" value="1"/>
</dbReference>
<feature type="domain" description="HAMP" evidence="13">
    <location>
        <begin position="183"/>
        <end position="235"/>
    </location>
</feature>
<dbReference type="Proteomes" id="UP000619293">
    <property type="component" value="Unassembled WGS sequence"/>
</dbReference>
<dbReference type="Pfam" id="PF00512">
    <property type="entry name" value="HisKA"/>
    <property type="match status" value="1"/>
</dbReference>
<dbReference type="InterPro" id="IPR004358">
    <property type="entry name" value="Sig_transdc_His_kin-like_C"/>
</dbReference>
<evidence type="ECO:0000259" key="13">
    <source>
        <dbReference type="PROSITE" id="PS50885"/>
    </source>
</evidence>
<keyword evidence="5" id="KW-0808">Transferase</keyword>
<dbReference type="PROSITE" id="PS50885">
    <property type="entry name" value="HAMP"/>
    <property type="match status" value="1"/>
</dbReference>
<dbReference type="Gene3D" id="1.10.287.130">
    <property type="match status" value="1"/>
</dbReference>
<dbReference type="InterPro" id="IPR003594">
    <property type="entry name" value="HATPase_dom"/>
</dbReference>
<evidence type="ECO:0000256" key="4">
    <source>
        <dbReference type="ARBA" id="ARBA00022553"/>
    </source>
</evidence>
<dbReference type="PRINTS" id="PR00344">
    <property type="entry name" value="BCTRLSENSOR"/>
</dbReference>
<evidence type="ECO:0000256" key="6">
    <source>
        <dbReference type="ARBA" id="ARBA00022692"/>
    </source>
</evidence>
<proteinExistence type="predicted"/>
<dbReference type="PANTHER" id="PTHR45436">
    <property type="entry name" value="SENSOR HISTIDINE KINASE YKOH"/>
    <property type="match status" value="1"/>
</dbReference>
<dbReference type="SMART" id="SM00304">
    <property type="entry name" value="HAMP"/>
    <property type="match status" value="1"/>
</dbReference>
<evidence type="ECO:0000256" key="11">
    <source>
        <dbReference type="SAM" id="Phobius"/>
    </source>
</evidence>
<sequence>MIRKPGLRARVTAGFAVGALGVSTVMGALSYQLTERFLLAQREDSAVRAVSLDAAIVASGLDADSPDALTALSTLNTGADRRAFLRREGRWFSAQVDTANTADEIPDGLVRLADQGEPGIQRVRVDGVPAMVIAVPLGDGTSLYEVDFMRELDRSLKVLALVLTLVAIGTAGAGALLGSYAARRVLRPLTSVANAASEIAAGDHSARLDPAAEPELARLTTSFNLMVDQLSRRMERDRRFAADVSHELRSPLQTLSAAASVLARRRAHLDPRTATAAALLTEEVERFQALVTDLIELSRSDQAADRASVDVPALARRLCRARGLGVNLVSVAPGSDAIWQVDRRRFEQILVNLIDNAQRHGGGAVAVRLGGRRLIGYYVEVDDEGPGVSPADRESIFDRFVRGRTAGARGDSEGTGLGLSLVAQHVQAHGGLVHVTDRPGGGARFRIDLPRVAS</sequence>
<evidence type="ECO:0000256" key="5">
    <source>
        <dbReference type="ARBA" id="ARBA00022679"/>
    </source>
</evidence>
<dbReference type="PANTHER" id="PTHR45436:SF5">
    <property type="entry name" value="SENSOR HISTIDINE KINASE TRCS"/>
    <property type="match status" value="1"/>
</dbReference>
<comment type="catalytic activity">
    <reaction evidence="1">
        <text>ATP + protein L-histidine = ADP + protein N-phospho-L-histidine.</text>
        <dbReference type="EC" id="2.7.13.3"/>
    </reaction>
</comment>
<dbReference type="SUPFAM" id="SSF55874">
    <property type="entry name" value="ATPase domain of HSP90 chaperone/DNA topoisomerase II/histidine kinase"/>
    <property type="match status" value="1"/>
</dbReference>
<keyword evidence="7 14" id="KW-0418">Kinase</keyword>
<feature type="transmembrane region" description="Helical" evidence="11">
    <location>
        <begin position="158"/>
        <end position="182"/>
    </location>
</feature>
<evidence type="ECO:0000313" key="15">
    <source>
        <dbReference type="Proteomes" id="UP000619293"/>
    </source>
</evidence>
<dbReference type="GO" id="GO:0005886">
    <property type="term" value="C:plasma membrane"/>
    <property type="evidence" value="ECO:0007669"/>
    <property type="project" value="UniProtKB-SubCell"/>
</dbReference>
<dbReference type="Pfam" id="PF02518">
    <property type="entry name" value="HATPase_c"/>
    <property type="match status" value="1"/>
</dbReference>
<name>A0A8J3KB00_9ACTN</name>
<dbReference type="PROSITE" id="PS50109">
    <property type="entry name" value="HIS_KIN"/>
    <property type="match status" value="1"/>
</dbReference>
<dbReference type="SUPFAM" id="SSF47384">
    <property type="entry name" value="Homodimeric domain of signal transducing histidine kinase"/>
    <property type="match status" value="1"/>
</dbReference>
<dbReference type="InterPro" id="IPR036097">
    <property type="entry name" value="HisK_dim/P_sf"/>
</dbReference>
<dbReference type="SUPFAM" id="SSF158472">
    <property type="entry name" value="HAMP domain-like"/>
    <property type="match status" value="1"/>
</dbReference>
<dbReference type="Gene3D" id="6.10.340.10">
    <property type="match status" value="1"/>
</dbReference>
<evidence type="ECO:0000256" key="10">
    <source>
        <dbReference type="ARBA" id="ARBA00023136"/>
    </source>
</evidence>
<dbReference type="InterPro" id="IPR050428">
    <property type="entry name" value="TCS_sensor_his_kinase"/>
</dbReference>
<dbReference type="GO" id="GO:0000155">
    <property type="term" value="F:phosphorelay sensor kinase activity"/>
    <property type="evidence" value="ECO:0007669"/>
    <property type="project" value="InterPro"/>
</dbReference>
<dbReference type="InterPro" id="IPR036890">
    <property type="entry name" value="HATPase_C_sf"/>
</dbReference>
<dbReference type="Pfam" id="PF00672">
    <property type="entry name" value="HAMP"/>
    <property type="match status" value="1"/>
</dbReference>
<keyword evidence="15" id="KW-1185">Reference proteome</keyword>
<keyword evidence="6 11" id="KW-0812">Transmembrane</keyword>
<comment type="subcellular location">
    <subcellularLocation>
        <location evidence="2">Cell membrane</location>
    </subcellularLocation>
</comment>
<protein>
    <recommendedName>
        <fullName evidence="3">histidine kinase</fullName>
        <ecNumber evidence="3">2.7.13.3</ecNumber>
    </recommendedName>
</protein>
<feature type="domain" description="Histidine kinase" evidence="12">
    <location>
        <begin position="243"/>
        <end position="453"/>
    </location>
</feature>
<evidence type="ECO:0000256" key="9">
    <source>
        <dbReference type="ARBA" id="ARBA00023012"/>
    </source>
</evidence>
<reference evidence="14 15" key="1">
    <citation type="submission" date="2021-01" db="EMBL/GenBank/DDBJ databases">
        <title>Whole genome shotgun sequence of Catellatospora chokoriensis NBRC 107358.</title>
        <authorList>
            <person name="Komaki H."/>
            <person name="Tamura T."/>
        </authorList>
    </citation>
    <scope>NUCLEOTIDE SEQUENCE [LARGE SCALE GENOMIC DNA]</scope>
    <source>
        <strain evidence="14 15">NBRC 107358</strain>
    </source>
</reference>
<dbReference type="InterPro" id="IPR003661">
    <property type="entry name" value="HisK_dim/P_dom"/>
</dbReference>
<dbReference type="CDD" id="cd00075">
    <property type="entry name" value="HATPase"/>
    <property type="match status" value="1"/>
</dbReference>
<evidence type="ECO:0000259" key="12">
    <source>
        <dbReference type="PROSITE" id="PS50109"/>
    </source>
</evidence>
<keyword evidence="10 11" id="KW-0472">Membrane</keyword>
<dbReference type="EMBL" id="BONG01000061">
    <property type="protein sequence ID" value="GIF93363.1"/>
    <property type="molecule type" value="Genomic_DNA"/>
</dbReference>
<organism evidence="14 15">
    <name type="scientific">Catellatospora chokoriensis</name>
    <dbReference type="NCBI Taxonomy" id="310353"/>
    <lineage>
        <taxon>Bacteria</taxon>
        <taxon>Bacillati</taxon>
        <taxon>Actinomycetota</taxon>
        <taxon>Actinomycetes</taxon>
        <taxon>Micromonosporales</taxon>
        <taxon>Micromonosporaceae</taxon>
        <taxon>Catellatospora</taxon>
    </lineage>
</organism>
<dbReference type="EC" id="2.7.13.3" evidence="3"/>
<gene>
    <name evidence="14" type="primary">mtrB_1</name>
    <name evidence="14" type="ORF">Cch02nite_68070</name>
</gene>